<sequence length="41" mass="4322">MRPWRPPPAGPPTTVAATASTVTSDFVRQPGGQLGVVKYRA</sequence>
<feature type="region of interest" description="Disordered" evidence="1">
    <location>
        <begin position="1"/>
        <end position="28"/>
    </location>
</feature>
<evidence type="ECO:0000256" key="1">
    <source>
        <dbReference type="SAM" id="MobiDB-lite"/>
    </source>
</evidence>
<evidence type="ECO:0000313" key="2">
    <source>
        <dbReference type="EMBL" id="KHF45777.1"/>
    </source>
</evidence>
<organism evidence="2 3">
    <name type="scientific">Saccharomonospora viridis</name>
    <dbReference type="NCBI Taxonomy" id="1852"/>
    <lineage>
        <taxon>Bacteria</taxon>
        <taxon>Bacillati</taxon>
        <taxon>Actinomycetota</taxon>
        <taxon>Actinomycetes</taxon>
        <taxon>Pseudonocardiales</taxon>
        <taxon>Pseudonocardiaceae</taxon>
        <taxon>Saccharomonospora</taxon>
    </lineage>
</organism>
<reference evidence="2 3" key="1">
    <citation type="submission" date="2014-10" db="EMBL/GenBank/DDBJ databases">
        <title>Genome sequence of Micropolyspora internatus JCM3315.</title>
        <authorList>
            <person name="Shin S.-K."/>
            <person name="Yi H."/>
        </authorList>
    </citation>
    <scope>NUCLEOTIDE SEQUENCE [LARGE SCALE GENOMIC DNA]</scope>
    <source>
        <strain evidence="2 3">JCM 3315</strain>
    </source>
</reference>
<evidence type="ECO:0000313" key="3">
    <source>
        <dbReference type="Proteomes" id="UP000030848"/>
    </source>
</evidence>
<gene>
    <name evidence="2" type="ORF">MINT15_00780</name>
</gene>
<dbReference type="EMBL" id="JRZE01000001">
    <property type="protein sequence ID" value="KHF45777.1"/>
    <property type="molecule type" value="Genomic_DNA"/>
</dbReference>
<proteinExistence type="predicted"/>
<dbReference type="Proteomes" id="UP000030848">
    <property type="component" value="Unassembled WGS sequence"/>
</dbReference>
<dbReference type="AlphaFoldDB" id="A0A837DDX1"/>
<comment type="caution">
    <text evidence="2">The sequence shown here is derived from an EMBL/GenBank/DDBJ whole genome shotgun (WGS) entry which is preliminary data.</text>
</comment>
<feature type="compositionally biased region" description="Low complexity" evidence="1">
    <location>
        <begin position="12"/>
        <end position="24"/>
    </location>
</feature>
<protein>
    <submittedName>
        <fullName evidence="2">Uncharacterized protein</fullName>
    </submittedName>
</protein>
<feature type="compositionally biased region" description="Pro residues" evidence="1">
    <location>
        <begin position="1"/>
        <end position="11"/>
    </location>
</feature>
<name>A0A837DDX1_9PSEU</name>
<accession>A0A837DDX1</accession>